<name>W4L9M6_ENTF1</name>
<dbReference type="Gene3D" id="3.60.15.10">
    <property type="entry name" value="Ribonuclease Z/Hydroxyacylglutathione hydrolase-like"/>
    <property type="match status" value="1"/>
</dbReference>
<protein>
    <recommendedName>
        <fullName evidence="3">Metallo-beta-lactamase domain-containing protein</fullName>
    </recommendedName>
</protein>
<dbReference type="EMBL" id="AZHW01001074">
    <property type="protein sequence ID" value="ETW94385.1"/>
    <property type="molecule type" value="Genomic_DNA"/>
</dbReference>
<dbReference type="InterPro" id="IPR036866">
    <property type="entry name" value="RibonucZ/Hydroxyglut_hydro"/>
</dbReference>
<keyword evidence="2" id="KW-1185">Reference proteome</keyword>
<proteinExistence type="predicted"/>
<evidence type="ECO:0000313" key="1">
    <source>
        <dbReference type="EMBL" id="ETW94385.1"/>
    </source>
</evidence>
<comment type="caution">
    <text evidence="1">The sequence shown here is derived from an EMBL/GenBank/DDBJ whole genome shotgun (WGS) entry which is preliminary data.</text>
</comment>
<reference evidence="1 2" key="1">
    <citation type="journal article" date="2014" name="Nature">
        <title>An environmental bacterial taxon with a large and distinct metabolic repertoire.</title>
        <authorList>
            <person name="Wilson M.C."/>
            <person name="Mori T."/>
            <person name="Ruckert C."/>
            <person name="Uria A.R."/>
            <person name="Helf M.J."/>
            <person name="Takada K."/>
            <person name="Gernert C."/>
            <person name="Steffens U.A."/>
            <person name="Heycke N."/>
            <person name="Schmitt S."/>
            <person name="Rinke C."/>
            <person name="Helfrich E.J."/>
            <person name="Brachmann A.O."/>
            <person name="Gurgui C."/>
            <person name="Wakimoto T."/>
            <person name="Kracht M."/>
            <person name="Crusemann M."/>
            <person name="Hentschel U."/>
            <person name="Abe I."/>
            <person name="Matsunaga S."/>
            <person name="Kalinowski J."/>
            <person name="Takeyama H."/>
            <person name="Piel J."/>
        </authorList>
    </citation>
    <scope>NUCLEOTIDE SEQUENCE [LARGE SCALE GENOMIC DNA]</scope>
    <source>
        <strain evidence="2">TSY1</strain>
    </source>
</reference>
<accession>W4L9M6</accession>
<dbReference type="HOGENOM" id="CLU_207027_0_0_7"/>
<sequence>MSTDMDALRLAQAAHVKHLVLFHHEPNRSDDELDGIVTLGNAWSAKQGCRFTCSAAAEGARIHL</sequence>
<dbReference type="Proteomes" id="UP000019141">
    <property type="component" value="Unassembled WGS sequence"/>
</dbReference>
<gene>
    <name evidence="1" type="ORF">ETSY1_35090</name>
</gene>
<organism evidence="1 2">
    <name type="scientific">Entotheonella factor</name>
    <dbReference type="NCBI Taxonomy" id="1429438"/>
    <lineage>
        <taxon>Bacteria</taxon>
        <taxon>Pseudomonadati</taxon>
        <taxon>Nitrospinota/Tectimicrobiota group</taxon>
        <taxon>Candidatus Tectimicrobiota</taxon>
        <taxon>Candidatus Entotheonellia</taxon>
        <taxon>Candidatus Entotheonellales</taxon>
        <taxon>Candidatus Entotheonellaceae</taxon>
        <taxon>Candidatus Entotheonella</taxon>
    </lineage>
</organism>
<evidence type="ECO:0000313" key="2">
    <source>
        <dbReference type="Proteomes" id="UP000019141"/>
    </source>
</evidence>
<evidence type="ECO:0008006" key="3">
    <source>
        <dbReference type="Google" id="ProtNLM"/>
    </source>
</evidence>
<dbReference type="AlphaFoldDB" id="W4L9M6"/>